<dbReference type="Proteomes" id="UP000597444">
    <property type="component" value="Unassembled WGS sequence"/>
</dbReference>
<keyword evidence="2" id="KW-1185">Reference proteome</keyword>
<accession>A0A8J3IT85</accession>
<organism evidence="1 2">
    <name type="scientific">Reticulibacter mediterranei</name>
    <dbReference type="NCBI Taxonomy" id="2778369"/>
    <lineage>
        <taxon>Bacteria</taxon>
        <taxon>Bacillati</taxon>
        <taxon>Chloroflexota</taxon>
        <taxon>Ktedonobacteria</taxon>
        <taxon>Ktedonobacterales</taxon>
        <taxon>Reticulibacteraceae</taxon>
        <taxon>Reticulibacter</taxon>
    </lineage>
</organism>
<dbReference type="AlphaFoldDB" id="A0A8J3IT85"/>
<comment type="caution">
    <text evidence="1">The sequence shown here is derived from an EMBL/GenBank/DDBJ whole genome shotgun (WGS) entry which is preliminary data.</text>
</comment>
<gene>
    <name evidence="1" type="ORF">KSF_064350</name>
</gene>
<reference evidence="1" key="1">
    <citation type="submission" date="2020-10" db="EMBL/GenBank/DDBJ databases">
        <title>Taxonomic study of unclassified bacteria belonging to the class Ktedonobacteria.</title>
        <authorList>
            <person name="Yabe S."/>
            <person name="Wang C.M."/>
            <person name="Zheng Y."/>
            <person name="Sakai Y."/>
            <person name="Cavaletti L."/>
            <person name="Monciardini P."/>
            <person name="Donadio S."/>
        </authorList>
    </citation>
    <scope>NUCLEOTIDE SEQUENCE</scope>
    <source>
        <strain evidence="1">ID150040</strain>
    </source>
</reference>
<name>A0A8J3IT85_9CHLR</name>
<evidence type="ECO:0000313" key="1">
    <source>
        <dbReference type="EMBL" id="GHO96387.1"/>
    </source>
</evidence>
<sequence length="51" mass="6130">MDFSHCYHINAMLFAKVLHIRNMLEKVRVDLLILERQIGLDIIVKFYNLEL</sequence>
<proteinExistence type="predicted"/>
<evidence type="ECO:0000313" key="2">
    <source>
        <dbReference type="Proteomes" id="UP000597444"/>
    </source>
</evidence>
<dbReference type="EMBL" id="BNJK01000001">
    <property type="protein sequence ID" value="GHO96387.1"/>
    <property type="molecule type" value="Genomic_DNA"/>
</dbReference>
<protein>
    <submittedName>
        <fullName evidence="1">Uncharacterized protein</fullName>
    </submittedName>
</protein>